<comment type="caution">
    <text evidence="1">The sequence shown here is derived from an EMBL/GenBank/DDBJ whole genome shotgun (WGS) entry which is preliminary data.</text>
</comment>
<evidence type="ECO:0000313" key="2">
    <source>
        <dbReference type="Proteomes" id="UP000306575"/>
    </source>
</evidence>
<keyword evidence="2" id="KW-1185">Reference proteome</keyword>
<evidence type="ECO:0000313" key="1">
    <source>
        <dbReference type="EMBL" id="TKZ18001.1"/>
    </source>
</evidence>
<reference evidence="1 2" key="1">
    <citation type="submission" date="2019-04" db="EMBL/GenBank/DDBJ databases">
        <title>Genome sequence of Pelagicola litoralis CL-ES2.</title>
        <authorList>
            <person name="Cao J."/>
        </authorList>
    </citation>
    <scope>NUCLEOTIDE SEQUENCE [LARGE SCALE GENOMIC DNA]</scope>
    <source>
        <strain evidence="1 2">CL-ES2</strain>
    </source>
</reference>
<accession>A0A4V6F157</accession>
<dbReference type="OrthoDB" id="7873432at2"/>
<dbReference type="EMBL" id="SULI01000019">
    <property type="protein sequence ID" value="TKZ18001.1"/>
    <property type="molecule type" value="Genomic_DNA"/>
</dbReference>
<sequence length="101" mass="10731">MGTKHKQPLNLRDTLANLSAGILGVQTRLKSRNTFWVSGDGVTTTFPLPVGWKPVNVFVDGALFRPGAGEDYTVAFDGQVHAVRLAVAPAAVDIAILAEES</sequence>
<dbReference type="AlphaFoldDB" id="A0A4V6F157"/>
<dbReference type="Proteomes" id="UP000306575">
    <property type="component" value="Unassembled WGS sequence"/>
</dbReference>
<name>A0A4V6F157_9RHOB</name>
<organism evidence="1 2">
    <name type="scientific">Shimia litoralis</name>
    <dbReference type="NCBI Taxonomy" id="420403"/>
    <lineage>
        <taxon>Bacteria</taxon>
        <taxon>Pseudomonadati</taxon>
        <taxon>Pseudomonadota</taxon>
        <taxon>Alphaproteobacteria</taxon>
        <taxon>Rhodobacterales</taxon>
        <taxon>Roseobacteraceae</taxon>
    </lineage>
</organism>
<protein>
    <submittedName>
        <fullName evidence="1">Uncharacterized protein</fullName>
    </submittedName>
</protein>
<dbReference type="RefSeq" id="WP_138016957.1">
    <property type="nucleotide sequence ID" value="NZ_SULI01000019.1"/>
</dbReference>
<gene>
    <name evidence="1" type="ORF">FAP39_13675</name>
</gene>
<proteinExistence type="predicted"/>